<dbReference type="GO" id="GO:0006753">
    <property type="term" value="P:nucleoside phosphate metabolic process"/>
    <property type="evidence" value="ECO:0007669"/>
    <property type="project" value="TreeGrafter"/>
</dbReference>
<dbReference type="Pfam" id="PF00293">
    <property type="entry name" value="NUDIX"/>
    <property type="match status" value="1"/>
</dbReference>
<dbReference type="PANTHER" id="PTHR11839">
    <property type="entry name" value="UDP/ADP-SUGAR PYROPHOSPHATASE"/>
    <property type="match status" value="1"/>
</dbReference>
<protein>
    <submittedName>
        <fullName evidence="4">ADP-ribose pyrophosphatase YjhB (NUDIX family)</fullName>
    </submittedName>
</protein>
<dbReference type="EMBL" id="RBXO01000001">
    <property type="protein sequence ID" value="RKT53013.1"/>
    <property type="molecule type" value="Genomic_DNA"/>
</dbReference>
<comment type="caution">
    <text evidence="4">The sequence shown here is derived from an EMBL/GenBank/DDBJ whole genome shotgun (WGS) entry which is preliminary data.</text>
</comment>
<dbReference type="RefSeq" id="WP_246018743.1">
    <property type="nucleotide sequence ID" value="NZ_RBXO01000001.1"/>
</dbReference>
<feature type="domain" description="Nudix hydrolase" evidence="3">
    <location>
        <begin position="45"/>
        <end position="178"/>
    </location>
</feature>
<evidence type="ECO:0000313" key="4">
    <source>
        <dbReference type="EMBL" id="RKT53013.1"/>
    </source>
</evidence>
<dbReference type="PANTHER" id="PTHR11839:SF18">
    <property type="entry name" value="NUDIX HYDROLASE DOMAIN-CONTAINING PROTEIN"/>
    <property type="match status" value="1"/>
</dbReference>
<dbReference type="InterPro" id="IPR000086">
    <property type="entry name" value="NUDIX_hydrolase_dom"/>
</dbReference>
<dbReference type="PROSITE" id="PS00893">
    <property type="entry name" value="NUDIX_BOX"/>
    <property type="match status" value="1"/>
</dbReference>
<dbReference type="PROSITE" id="PS51462">
    <property type="entry name" value="NUDIX"/>
    <property type="match status" value="1"/>
</dbReference>
<dbReference type="GO" id="GO:0005829">
    <property type="term" value="C:cytosol"/>
    <property type="evidence" value="ECO:0007669"/>
    <property type="project" value="TreeGrafter"/>
</dbReference>
<gene>
    <name evidence="4" type="ORF">C8E97_1557</name>
</gene>
<organism evidence="4 5">
    <name type="scientific">Saccharothrix australiensis</name>
    <dbReference type="NCBI Taxonomy" id="2072"/>
    <lineage>
        <taxon>Bacteria</taxon>
        <taxon>Bacillati</taxon>
        <taxon>Actinomycetota</taxon>
        <taxon>Actinomycetes</taxon>
        <taxon>Pseudonocardiales</taxon>
        <taxon>Pseudonocardiaceae</taxon>
        <taxon>Saccharothrix</taxon>
    </lineage>
</organism>
<reference evidence="4 5" key="1">
    <citation type="submission" date="2018-10" db="EMBL/GenBank/DDBJ databases">
        <title>Sequencing the genomes of 1000 actinobacteria strains.</title>
        <authorList>
            <person name="Klenk H.-P."/>
        </authorList>
    </citation>
    <scope>NUCLEOTIDE SEQUENCE [LARGE SCALE GENOMIC DNA]</scope>
    <source>
        <strain evidence="4 5">DSM 43800</strain>
    </source>
</reference>
<evidence type="ECO:0000313" key="5">
    <source>
        <dbReference type="Proteomes" id="UP000282084"/>
    </source>
</evidence>
<keyword evidence="5" id="KW-1185">Reference proteome</keyword>
<evidence type="ECO:0000256" key="2">
    <source>
        <dbReference type="ARBA" id="ARBA00022801"/>
    </source>
</evidence>
<keyword evidence="2" id="KW-0378">Hydrolase</keyword>
<dbReference type="GO" id="GO:0019693">
    <property type="term" value="P:ribose phosphate metabolic process"/>
    <property type="evidence" value="ECO:0007669"/>
    <property type="project" value="TreeGrafter"/>
</dbReference>
<dbReference type="AlphaFoldDB" id="A0A495VWQ8"/>
<sequence length="184" mass="20914">MTDYPEALRWTVHGKRAVYDNEWIKLDLVDVEPPDGNRFEHHVVKLHEVAVALLLNDHEEVLTLWRYRFAVDQWGYELIGGLVEEGESPATTAAREAEEETGWRPIGEPEHIATFQPLPGMVDAPVNAYIWRKAEKVGESTDAEEAARIEWIPIDRMLELVKRGEVLGSGAIVPLLFYLASRNT</sequence>
<dbReference type="CDD" id="cd03424">
    <property type="entry name" value="NUDIX_ADPRase_Nudt5_UGPPase_Nudt14"/>
    <property type="match status" value="1"/>
</dbReference>
<name>A0A495VWQ8_9PSEU</name>
<comment type="cofactor">
    <cofactor evidence="1">
        <name>Mg(2+)</name>
        <dbReference type="ChEBI" id="CHEBI:18420"/>
    </cofactor>
</comment>
<dbReference type="SUPFAM" id="SSF55811">
    <property type="entry name" value="Nudix"/>
    <property type="match status" value="1"/>
</dbReference>
<proteinExistence type="predicted"/>
<evidence type="ECO:0000259" key="3">
    <source>
        <dbReference type="PROSITE" id="PS51462"/>
    </source>
</evidence>
<dbReference type="InterPro" id="IPR020084">
    <property type="entry name" value="NUDIX_hydrolase_CS"/>
</dbReference>
<evidence type="ECO:0000256" key="1">
    <source>
        <dbReference type="ARBA" id="ARBA00001946"/>
    </source>
</evidence>
<accession>A0A495VWQ8</accession>
<dbReference type="Proteomes" id="UP000282084">
    <property type="component" value="Unassembled WGS sequence"/>
</dbReference>
<dbReference type="InterPro" id="IPR015797">
    <property type="entry name" value="NUDIX_hydrolase-like_dom_sf"/>
</dbReference>
<dbReference type="GO" id="GO:0016787">
    <property type="term" value="F:hydrolase activity"/>
    <property type="evidence" value="ECO:0007669"/>
    <property type="project" value="UniProtKB-KW"/>
</dbReference>
<dbReference type="Gene3D" id="3.90.79.10">
    <property type="entry name" value="Nucleoside Triphosphate Pyrophosphohydrolase"/>
    <property type="match status" value="1"/>
</dbReference>